<name>A0ABS8RZG3_DATST</name>
<organism evidence="2 3">
    <name type="scientific">Datura stramonium</name>
    <name type="common">Jimsonweed</name>
    <name type="synonym">Common thornapple</name>
    <dbReference type="NCBI Taxonomy" id="4076"/>
    <lineage>
        <taxon>Eukaryota</taxon>
        <taxon>Viridiplantae</taxon>
        <taxon>Streptophyta</taxon>
        <taxon>Embryophyta</taxon>
        <taxon>Tracheophyta</taxon>
        <taxon>Spermatophyta</taxon>
        <taxon>Magnoliopsida</taxon>
        <taxon>eudicotyledons</taxon>
        <taxon>Gunneridae</taxon>
        <taxon>Pentapetalae</taxon>
        <taxon>asterids</taxon>
        <taxon>lamiids</taxon>
        <taxon>Solanales</taxon>
        <taxon>Solanaceae</taxon>
        <taxon>Solanoideae</taxon>
        <taxon>Datureae</taxon>
        <taxon>Datura</taxon>
    </lineage>
</organism>
<protein>
    <submittedName>
        <fullName evidence="2">Uncharacterized protein</fullName>
    </submittedName>
</protein>
<feature type="region of interest" description="Disordered" evidence="1">
    <location>
        <begin position="53"/>
        <end position="93"/>
    </location>
</feature>
<proteinExistence type="predicted"/>
<dbReference type="EMBL" id="JACEIK010000199">
    <property type="protein sequence ID" value="MCD7452193.1"/>
    <property type="molecule type" value="Genomic_DNA"/>
</dbReference>
<sequence length="93" mass="10297">MPISIRFIHSKWMHEGPFSIHSNSSKEMQNDPSSWINGHFQALELDMMKSVSFGSSTEDSSRSTAAVDSALDELTSGTTGEELSEFPEVVMRS</sequence>
<gene>
    <name evidence="2" type="ORF">HAX54_015473</name>
</gene>
<comment type="caution">
    <text evidence="2">The sequence shown here is derived from an EMBL/GenBank/DDBJ whole genome shotgun (WGS) entry which is preliminary data.</text>
</comment>
<feature type="compositionally biased region" description="Polar residues" evidence="1">
    <location>
        <begin position="53"/>
        <end position="66"/>
    </location>
</feature>
<keyword evidence="3" id="KW-1185">Reference proteome</keyword>
<evidence type="ECO:0000313" key="2">
    <source>
        <dbReference type="EMBL" id="MCD7452193.1"/>
    </source>
</evidence>
<accession>A0ABS8RZG3</accession>
<dbReference type="Proteomes" id="UP000823775">
    <property type="component" value="Unassembled WGS sequence"/>
</dbReference>
<reference evidence="2 3" key="1">
    <citation type="journal article" date="2021" name="BMC Genomics">
        <title>Datura genome reveals duplications of psychoactive alkaloid biosynthetic genes and high mutation rate following tissue culture.</title>
        <authorList>
            <person name="Rajewski A."/>
            <person name="Carter-House D."/>
            <person name="Stajich J."/>
            <person name="Litt A."/>
        </authorList>
    </citation>
    <scope>NUCLEOTIDE SEQUENCE [LARGE SCALE GENOMIC DNA]</scope>
    <source>
        <strain evidence="2">AR-01</strain>
    </source>
</reference>
<evidence type="ECO:0000256" key="1">
    <source>
        <dbReference type="SAM" id="MobiDB-lite"/>
    </source>
</evidence>
<evidence type="ECO:0000313" key="3">
    <source>
        <dbReference type="Proteomes" id="UP000823775"/>
    </source>
</evidence>